<protein>
    <recommendedName>
        <fullName evidence="2">DUF8032 domain-containing protein</fullName>
    </recommendedName>
</protein>
<evidence type="ECO:0000313" key="4">
    <source>
        <dbReference type="Proteomes" id="UP000242180"/>
    </source>
</evidence>
<feature type="domain" description="DUF8032" evidence="2">
    <location>
        <begin position="142"/>
        <end position="235"/>
    </location>
</feature>
<reference evidence="3 4" key="1">
    <citation type="submission" date="2016-07" db="EMBL/GenBank/DDBJ databases">
        <title>Pervasive Adenine N6-methylation of Active Genes in Fungi.</title>
        <authorList>
            <consortium name="DOE Joint Genome Institute"/>
            <person name="Mondo S.J."/>
            <person name="Dannebaum R.O."/>
            <person name="Kuo R.C."/>
            <person name="Labutti K."/>
            <person name="Haridas S."/>
            <person name="Kuo A."/>
            <person name="Salamov A."/>
            <person name="Ahrendt S.R."/>
            <person name="Lipzen A."/>
            <person name="Sullivan W."/>
            <person name="Andreopoulos W.B."/>
            <person name="Clum A."/>
            <person name="Lindquist E."/>
            <person name="Daum C."/>
            <person name="Ramamoorthy G.K."/>
            <person name="Gryganskyi A."/>
            <person name="Culley D."/>
            <person name="Magnuson J.K."/>
            <person name="James T.Y."/>
            <person name="O'Malley M.A."/>
            <person name="Stajich J.E."/>
            <person name="Spatafora J.W."/>
            <person name="Visel A."/>
            <person name="Grigoriev I.V."/>
        </authorList>
    </citation>
    <scope>NUCLEOTIDE SEQUENCE [LARGE SCALE GENOMIC DNA]</scope>
    <source>
        <strain evidence="3 4">NRRL 2496</strain>
    </source>
</reference>
<sequence length="621" mass="69203">MDATTIRNDSPVKSLLANLFNMPLKAESLLDQLTPDQIHAIEDTINRVKRRKTDTTTDVKIENCPEPSYATDVASALMSAMTPASSDNNNSNSNNAANATAAPSSDSQSDTHMQESSTPATPEFKSASTAHEPVAEMRDGVEWVSFVYSHNRTLKRYTIRTDLHTVSLDTIDMKFKNDNCVYPRANLPKEDYKGNRWAYETECNVLGWKLAWLNASEISGKRGLIQRAVDSYRNRYPSMRSRRVARQEKLKKGTLRKRKNREGQANEEPVQQQDRAPGLTCNLAAEIVRPASHPKTIAMEEGGNRFRIKINVECVNLEVIPADFRRINCVFPRAMGDNQYATGHARWTEESLCNELGWKLAWLNQRHLAGKKNLLQRALDLYRTKFMPSLPPRKKRQSTPAVPPQVIAQANRNVIAVPLTASALSAQNAWYEQMGNPVKKVSTESCTSGTTVTLDFADCFSLTAQENDEDNEEEDVNVTEDDDESTDFAAITIPVDEDMMVSPPYSPTLALCDRSSCDESSTTNSSACTPSPPATSAFFDISDTDFLYDSFMLPPTNDMFSTFDTADAKTTRLYDPVLTSPSLPSSAVQQDDLVVKMEDENLLLPSDFVSEDAVHLMSPLF</sequence>
<gene>
    <name evidence="3" type="ORF">BCR43DRAFT_496051</name>
</gene>
<organism evidence="3 4">
    <name type="scientific">Syncephalastrum racemosum</name>
    <name type="common">Filamentous fungus</name>
    <dbReference type="NCBI Taxonomy" id="13706"/>
    <lineage>
        <taxon>Eukaryota</taxon>
        <taxon>Fungi</taxon>
        <taxon>Fungi incertae sedis</taxon>
        <taxon>Mucoromycota</taxon>
        <taxon>Mucoromycotina</taxon>
        <taxon>Mucoromycetes</taxon>
        <taxon>Mucorales</taxon>
        <taxon>Syncephalastraceae</taxon>
        <taxon>Syncephalastrum</taxon>
    </lineage>
</organism>
<feature type="region of interest" description="Disordered" evidence="1">
    <location>
        <begin position="81"/>
        <end position="132"/>
    </location>
</feature>
<feature type="compositionally biased region" description="Low complexity" evidence="1">
    <location>
        <begin position="82"/>
        <end position="107"/>
    </location>
</feature>
<evidence type="ECO:0000256" key="1">
    <source>
        <dbReference type="SAM" id="MobiDB-lite"/>
    </source>
</evidence>
<dbReference type="Pfam" id="PF26087">
    <property type="entry name" value="DUF8032"/>
    <property type="match status" value="2"/>
</dbReference>
<dbReference type="InterPro" id="IPR058345">
    <property type="entry name" value="DUF8032"/>
</dbReference>
<feature type="compositionally biased region" description="Acidic residues" evidence="1">
    <location>
        <begin position="466"/>
        <end position="484"/>
    </location>
</feature>
<dbReference type="PANTHER" id="PTHR22949">
    <property type="entry name" value="WHITE COLLAR 2 PROTEIN WC2"/>
    <property type="match status" value="1"/>
</dbReference>
<dbReference type="InParanoid" id="A0A1X2H6X7"/>
<dbReference type="EMBL" id="MCGN01000008">
    <property type="protein sequence ID" value="ORY94210.1"/>
    <property type="molecule type" value="Genomic_DNA"/>
</dbReference>
<keyword evidence="4" id="KW-1185">Reference proteome</keyword>
<evidence type="ECO:0000313" key="3">
    <source>
        <dbReference type="EMBL" id="ORY94210.1"/>
    </source>
</evidence>
<dbReference type="OMA" id="RFRIKIN"/>
<comment type="caution">
    <text evidence="3">The sequence shown here is derived from an EMBL/GenBank/DDBJ whole genome shotgun (WGS) entry which is preliminary data.</text>
</comment>
<accession>A0A1X2H6X7</accession>
<dbReference type="STRING" id="13706.A0A1X2H6X7"/>
<feature type="region of interest" description="Disordered" evidence="1">
    <location>
        <begin position="465"/>
        <end position="484"/>
    </location>
</feature>
<dbReference type="OrthoDB" id="5599902at2759"/>
<feature type="compositionally biased region" description="Polar residues" evidence="1">
    <location>
        <begin position="108"/>
        <end position="120"/>
    </location>
</feature>
<proteinExistence type="predicted"/>
<feature type="region of interest" description="Disordered" evidence="1">
    <location>
        <begin position="240"/>
        <end position="275"/>
    </location>
</feature>
<dbReference type="AlphaFoldDB" id="A0A1X2H6X7"/>
<dbReference type="Proteomes" id="UP000242180">
    <property type="component" value="Unassembled WGS sequence"/>
</dbReference>
<evidence type="ECO:0000259" key="2">
    <source>
        <dbReference type="Pfam" id="PF26087"/>
    </source>
</evidence>
<dbReference type="PANTHER" id="PTHR22949:SF0">
    <property type="entry name" value="RE27538P"/>
    <property type="match status" value="1"/>
</dbReference>
<feature type="domain" description="DUF8032" evidence="2">
    <location>
        <begin position="298"/>
        <end position="386"/>
    </location>
</feature>
<name>A0A1X2H6X7_SYNRA</name>